<sequence length="22" mass="2668">EFKSFCTFFHLNVFIYKITVPS</sequence>
<feature type="non-terminal residue" evidence="1">
    <location>
        <position position="1"/>
    </location>
</feature>
<gene>
    <name evidence="1" type="ORF">PFMC_00937</name>
</gene>
<evidence type="ECO:0000313" key="1">
    <source>
        <dbReference type="EMBL" id="ETW62956.1"/>
    </source>
</evidence>
<dbReference type="AlphaFoldDB" id="A0A024XDW6"/>
<evidence type="ECO:0000313" key="2">
    <source>
        <dbReference type="Proteomes" id="UP000030694"/>
    </source>
</evidence>
<organism evidence="1 2">
    <name type="scientific">Plasmodium falciparum (isolate Camp / Malaysia)</name>
    <dbReference type="NCBI Taxonomy" id="5835"/>
    <lineage>
        <taxon>Eukaryota</taxon>
        <taxon>Sar</taxon>
        <taxon>Alveolata</taxon>
        <taxon>Apicomplexa</taxon>
        <taxon>Aconoidasida</taxon>
        <taxon>Haemosporida</taxon>
        <taxon>Plasmodiidae</taxon>
        <taxon>Plasmodium</taxon>
        <taxon>Plasmodium (Laverania)</taxon>
    </lineage>
</organism>
<proteinExistence type="predicted"/>
<dbReference type="EMBL" id="KI927480">
    <property type="protein sequence ID" value="ETW62956.1"/>
    <property type="molecule type" value="Genomic_DNA"/>
</dbReference>
<reference evidence="1 2" key="2">
    <citation type="submission" date="2013-02" db="EMBL/GenBank/DDBJ databases">
        <title>The Genome Sequence of Plasmodium falciparum CAMP/Malaysia.</title>
        <authorList>
            <consortium name="The Broad Institute Genome Sequencing Platform"/>
            <consortium name="The Broad Institute Genome Sequencing Center for Infectious Disease"/>
            <person name="Neafsey D."/>
            <person name="Cheeseman I."/>
            <person name="Volkman S."/>
            <person name="Adams J."/>
            <person name="Walker B."/>
            <person name="Young S.K."/>
            <person name="Zeng Q."/>
            <person name="Gargeya S."/>
            <person name="Fitzgerald M."/>
            <person name="Haas B."/>
            <person name="Abouelleil A."/>
            <person name="Alvarado L."/>
            <person name="Arachchi H.M."/>
            <person name="Berlin A.M."/>
            <person name="Chapman S.B."/>
            <person name="Dewar J."/>
            <person name="Goldberg J."/>
            <person name="Griggs A."/>
            <person name="Gujja S."/>
            <person name="Hansen M."/>
            <person name="Howarth C."/>
            <person name="Imamovic A."/>
            <person name="Larimer J."/>
            <person name="McCowan C."/>
            <person name="Murphy C."/>
            <person name="Neiman D."/>
            <person name="Pearson M."/>
            <person name="Priest M."/>
            <person name="Roberts A."/>
            <person name="Saif S."/>
            <person name="Shea T."/>
            <person name="Sisk P."/>
            <person name="Sykes S."/>
            <person name="Wortman J."/>
            <person name="Nusbaum C."/>
            <person name="Birren B."/>
        </authorList>
    </citation>
    <scope>NUCLEOTIDE SEQUENCE [LARGE SCALE GENOMIC DNA]</scope>
    <source>
        <strain evidence="1 2">CAMP/Malaysia</strain>
    </source>
</reference>
<accession>A0A024XDW6</accession>
<name>A0A024XDW6_PLAFC</name>
<reference evidence="1 2" key="1">
    <citation type="submission" date="2013-02" db="EMBL/GenBank/DDBJ databases">
        <title>The Genome Annotation of Plasmodium falciparum CAMP/Malaysia.</title>
        <authorList>
            <consortium name="The Broad Institute Genome Sequencing Platform"/>
            <consortium name="The Broad Institute Genome Sequencing Center for Infectious Disease"/>
            <person name="Neafsey D."/>
            <person name="Hoffman S."/>
            <person name="Volkman S."/>
            <person name="Rosenthal P."/>
            <person name="Walker B."/>
            <person name="Young S.K."/>
            <person name="Zeng Q."/>
            <person name="Gargeya S."/>
            <person name="Fitzgerald M."/>
            <person name="Haas B."/>
            <person name="Abouelleil A."/>
            <person name="Allen A.W."/>
            <person name="Alvarado L."/>
            <person name="Arachchi H.M."/>
            <person name="Berlin A.M."/>
            <person name="Chapman S.B."/>
            <person name="Gainer-Dewar J."/>
            <person name="Goldberg J."/>
            <person name="Griggs A."/>
            <person name="Gujja S."/>
            <person name="Hansen M."/>
            <person name="Howarth C."/>
            <person name="Imamovic A."/>
            <person name="Ireland A."/>
            <person name="Larimer J."/>
            <person name="McCowan C."/>
            <person name="Murphy C."/>
            <person name="Pearson M."/>
            <person name="Poon T.W."/>
            <person name="Priest M."/>
            <person name="Roberts A."/>
            <person name="Saif S."/>
            <person name="Shea T."/>
            <person name="Sisk P."/>
            <person name="Sykes S."/>
            <person name="Wortman J."/>
            <person name="Nusbaum C."/>
            <person name="Birren B."/>
        </authorList>
    </citation>
    <scope>NUCLEOTIDE SEQUENCE [LARGE SCALE GENOMIC DNA]</scope>
    <source>
        <strain evidence="1 2">CAMP/Malaysia</strain>
    </source>
</reference>
<dbReference type="Proteomes" id="UP000030694">
    <property type="component" value="Unassembled WGS sequence"/>
</dbReference>
<protein>
    <submittedName>
        <fullName evidence="1">Uncharacterized protein</fullName>
    </submittedName>
</protein>